<protein>
    <recommendedName>
        <fullName evidence="4">Glycosyltransferase RgtA/B/C/D-like domain-containing protein</fullName>
    </recommendedName>
</protein>
<keyword evidence="1" id="KW-1133">Transmembrane helix</keyword>
<comment type="caution">
    <text evidence="2">The sequence shown here is derived from an EMBL/GenBank/DDBJ whole genome shotgun (WGS) entry which is preliminary data.</text>
</comment>
<feature type="transmembrane region" description="Helical" evidence="1">
    <location>
        <begin position="415"/>
        <end position="439"/>
    </location>
</feature>
<feature type="transmembrane region" description="Helical" evidence="1">
    <location>
        <begin position="333"/>
        <end position="354"/>
    </location>
</feature>
<feature type="transmembrane region" description="Helical" evidence="1">
    <location>
        <begin position="360"/>
        <end position="378"/>
    </location>
</feature>
<proteinExistence type="predicted"/>
<keyword evidence="1" id="KW-0812">Transmembrane</keyword>
<organism evidence="2 3">
    <name type="scientific">Novosphingobium umbonatum</name>
    <dbReference type="NCBI Taxonomy" id="1908524"/>
    <lineage>
        <taxon>Bacteria</taxon>
        <taxon>Pseudomonadati</taxon>
        <taxon>Pseudomonadota</taxon>
        <taxon>Alphaproteobacteria</taxon>
        <taxon>Sphingomonadales</taxon>
        <taxon>Sphingomonadaceae</taxon>
        <taxon>Novosphingobium</taxon>
    </lineage>
</organism>
<dbReference type="OrthoDB" id="7492136at2"/>
<evidence type="ECO:0000313" key="3">
    <source>
        <dbReference type="Proteomes" id="UP000282837"/>
    </source>
</evidence>
<accession>A0A3S2Y6V3</accession>
<dbReference type="EMBL" id="SACO01000013">
    <property type="protein sequence ID" value="RVU03586.1"/>
    <property type="molecule type" value="Genomic_DNA"/>
</dbReference>
<keyword evidence="1" id="KW-0472">Membrane</keyword>
<feature type="transmembrane region" description="Helical" evidence="1">
    <location>
        <begin position="230"/>
        <end position="252"/>
    </location>
</feature>
<dbReference type="RefSeq" id="WP_127710907.1">
    <property type="nucleotide sequence ID" value="NZ_SACO01000013.1"/>
</dbReference>
<feature type="transmembrane region" description="Helical" evidence="1">
    <location>
        <begin position="12"/>
        <end position="33"/>
    </location>
</feature>
<feature type="transmembrane region" description="Helical" evidence="1">
    <location>
        <begin position="193"/>
        <end position="224"/>
    </location>
</feature>
<name>A0A3S2Y6V3_9SPHN</name>
<dbReference type="AlphaFoldDB" id="A0A3S2Y6V3"/>
<evidence type="ECO:0000313" key="2">
    <source>
        <dbReference type="EMBL" id="RVU03586.1"/>
    </source>
</evidence>
<dbReference type="Proteomes" id="UP000282837">
    <property type="component" value="Unassembled WGS sequence"/>
</dbReference>
<feature type="transmembrane region" description="Helical" evidence="1">
    <location>
        <begin position="88"/>
        <end position="109"/>
    </location>
</feature>
<gene>
    <name evidence="2" type="ORF">EOE18_14790</name>
</gene>
<keyword evidence="3" id="KW-1185">Reference proteome</keyword>
<feature type="transmembrane region" description="Helical" evidence="1">
    <location>
        <begin position="390"/>
        <end position="409"/>
    </location>
</feature>
<sequence length="570" mass="62721">MNKIDGRLFAHLRKAVVFGVLLALVAGMLLPVYTDEIGWRLQERAWLDGVDKLYSDNCGPNTLAAPPFFMWPVRWYSAFFNTHFPDPLFIRISGVAYAIAFIWLVLRLVGRIGRSGEERDVLAIIAASLMGLGVMPLLLVWSRPEQPIFLAAASAVLIASAGWRSPGNMFAPFNGIAYSPALASPGTAWRRSLMILALALVALSYHFKAVLLVPAFIACIAFASRGRAALGARLAAIALLLAATASGSHYWVKRMECPMDPIVAKQHARQNLAGQLNMGTISKGQLVLKVLGNYKLHNYVERAAPSVDPMSSWLPINRVSKDEMDGWRGGMTIIWGVSLAFAVISFIGGSIAMLREKVVPPEPVIALMLLGAVSIWCVSQIDRNAYEASYVLPLLMLSIILALSSPHRWAPVRKYLGAVALAVGPLTLLSIVLVAQLYGPILLYDARQRNFLPYHPWSVPVFGYHDSYAEIMGAARQCHMPFPKDAQNLLIDDVTYFAFMQSRLPDHELAVMAPQFRGKISDPIAYLKAHNSSGIIMRCRKMLPELREKAQRNGDFCCIAPPDWGDGPKG</sequence>
<evidence type="ECO:0008006" key="4">
    <source>
        <dbReference type="Google" id="ProtNLM"/>
    </source>
</evidence>
<reference evidence="2 3" key="1">
    <citation type="submission" date="2019-01" db="EMBL/GenBank/DDBJ databases">
        <authorList>
            <person name="Chen W.-M."/>
        </authorList>
    </citation>
    <scope>NUCLEOTIDE SEQUENCE [LARGE SCALE GENOMIC DNA]</scope>
    <source>
        <strain evidence="2 3">FSY-9</strain>
    </source>
</reference>
<feature type="transmembrane region" description="Helical" evidence="1">
    <location>
        <begin position="147"/>
        <end position="163"/>
    </location>
</feature>
<feature type="transmembrane region" description="Helical" evidence="1">
    <location>
        <begin position="121"/>
        <end position="141"/>
    </location>
</feature>
<evidence type="ECO:0000256" key="1">
    <source>
        <dbReference type="SAM" id="Phobius"/>
    </source>
</evidence>